<dbReference type="CDD" id="cd14858">
    <property type="entry name" value="TrmE_N"/>
    <property type="match status" value="1"/>
</dbReference>
<reference evidence="9 10" key="1">
    <citation type="submission" date="2019-07" db="EMBL/GenBank/DDBJ databases">
        <title>Sphingomonas AE3 Genome sequencing and assembly.</title>
        <authorList>
            <person name="Kim H."/>
        </authorList>
    </citation>
    <scope>NUCLEOTIDE SEQUENCE [LARGE SCALE GENOMIC DNA]</scope>
    <source>
        <strain evidence="9 10">AE3</strain>
    </source>
</reference>
<evidence type="ECO:0000256" key="4">
    <source>
        <dbReference type="ARBA" id="ARBA00022801"/>
    </source>
</evidence>
<dbReference type="GO" id="GO:0003924">
    <property type="term" value="F:GTPase activity"/>
    <property type="evidence" value="ECO:0007669"/>
    <property type="project" value="UniProtKB-UniRule"/>
</dbReference>
<dbReference type="Proteomes" id="UP000321857">
    <property type="component" value="Chromosome"/>
</dbReference>
<feature type="binding site" evidence="7">
    <location>
        <position position="227"/>
    </location>
    <ligand>
        <name>K(+)</name>
        <dbReference type="ChEBI" id="CHEBI:29103"/>
    </ligand>
</feature>
<feature type="binding site" evidence="7">
    <location>
        <position position="82"/>
    </location>
    <ligand>
        <name>(6S)-5-formyl-5,6,7,8-tetrahydrofolate</name>
        <dbReference type="ChEBI" id="CHEBI:57457"/>
    </ligand>
</feature>
<dbReference type="Gene3D" id="3.40.50.300">
    <property type="entry name" value="P-loop containing nucleotide triphosphate hydrolases"/>
    <property type="match status" value="1"/>
</dbReference>
<accession>A0A516IRL1</accession>
<feature type="binding site" evidence="7">
    <location>
        <position position="248"/>
    </location>
    <ligand>
        <name>K(+)</name>
        <dbReference type="ChEBI" id="CHEBI:29103"/>
    </ligand>
</feature>
<dbReference type="FunFam" id="3.30.1360.120:FF:000007">
    <property type="entry name" value="tRNA modification GTPase GTPBP3, mitochondrial"/>
    <property type="match status" value="1"/>
</dbReference>
<dbReference type="NCBIfam" id="NF003661">
    <property type="entry name" value="PRK05291.1-3"/>
    <property type="match status" value="1"/>
</dbReference>
<dbReference type="OrthoDB" id="9805918at2"/>
<evidence type="ECO:0000256" key="3">
    <source>
        <dbReference type="ARBA" id="ARBA00022741"/>
    </source>
</evidence>
<keyword evidence="7" id="KW-0963">Cytoplasm</keyword>
<evidence type="ECO:0000256" key="5">
    <source>
        <dbReference type="ARBA" id="ARBA00022958"/>
    </source>
</evidence>
<feature type="domain" description="TrmE-type G" evidence="8">
    <location>
        <begin position="217"/>
        <end position="352"/>
    </location>
</feature>
<feature type="binding site" evidence="7">
    <location>
        <position position="122"/>
    </location>
    <ligand>
        <name>(6S)-5-formyl-5,6,7,8-tetrahydrofolate</name>
        <dbReference type="ChEBI" id="CHEBI:57457"/>
    </ligand>
</feature>
<dbReference type="EC" id="3.6.-.-" evidence="7"/>
<keyword evidence="5 7" id="KW-0630">Potassium</keyword>
<dbReference type="InterPro" id="IPR025867">
    <property type="entry name" value="MnmE_helical"/>
</dbReference>
<dbReference type="GO" id="GO:0030488">
    <property type="term" value="P:tRNA methylation"/>
    <property type="evidence" value="ECO:0007669"/>
    <property type="project" value="TreeGrafter"/>
</dbReference>
<feature type="binding site" evidence="7">
    <location>
        <position position="425"/>
    </location>
    <ligand>
        <name>(6S)-5-formyl-5,6,7,8-tetrahydrofolate</name>
        <dbReference type="ChEBI" id="CHEBI:57457"/>
    </ligand>
</feature>
<organism evidence="9 10">
    <name type="scientific">Sphingomonas xanthus</name>
    <dbReference type="NCBI Taxonomy" id="2594473"/>
    <lineage>
        <taxon>Bacteria</taxon>
        <taxon>Pseudomonadati</taxon>
        <taxon>Pseudomonadota</taxon>
        <taxon>Alphaproteobacteria</taxon>
        <taxon>Sphingomonadales</taxon>
        <taxon>Sphingomonadaceae</taxon>
        <taxon>Sphingomonas</taxon>
    </lineage>
</organism>
<dbReference type="InterPro" id="IPR027266">
    <property type="entry name" value="TrmE/GcvT-like"/>
</dbReference>
<dbReference type="InterPro" id="IPR031168">
    <property type="entry name" value="G_TrmE"/>
</dbReference>
<evidence type="ECO:0000313" key="9">
    <source>
        <dbReference type="EMBL" id="QDP19546.1"/>
    </source>
</evidence>
<sequence length="425" mass="45118">MDSAGDTIVALSSGLPPAAIAVVRSSGPRAFAAAEKLAGRLPPPRQAALRSLTDPATGDILDRALLIRFTGPASATGEDLVEYHCHGGRATVDALLTALTGLEGIRLAQPGEFTRRALANGRMDLTEAQGLADLLVAETELQRRSAMARAGGALRQRLDGWRDRLLALSARAEVAIDYADEDDGASGDPSLQADAIALAREMGELLDAPRVEPLRDGVRVVLSGPPNAGKSSLLNGLTQFDRAIVSHLPGTTRDSIEVPLSIEGIPFLLVDTAGLRNTDDMIEAIGVGRAQEEAARADIILWLGDAEATADDPRVVQLRPKCDIHDGPGMRVSAASGEGLAELSQLLVSRAKQLLPRGYALALDRRQHDLLAEAESALSRTSLLYDSLLVAEELRVARHAIDRISGRAGVEDLLDRLFSRFCLGK</sequence>
<dbReference type="GO" id="GO:0002098">
    <property type="term" value="P:tRNA wobble uridine modification"/>
    <property type="evidence" value="ECO:0007669"/>
    <property type="project" value="TreeGrafter"/>
</dbReference>
<dbReference type="GO" id="GO:0005525">
    <property type="term" value="F:GTP binding"/>
    <property type="evidence" value="ECO:0007669"/>
    <property type="project" value="UniProtKB-UniRule"/>
</dbReference>
<comment type="cofactor">
    <cofactor evidence="7">
        <name>K(+)</name>
        <dbReference type="ChEBI" id="CHEBI:29103"/>
    </cofactor>
    <text evidence="7">Binds 1 potassium ion per subunit.</text>
</comment>
<dbReference type="Gene3D" id="1.20.120.430">
    <property type="entry name" value="tRNA modification GTPase MnmE domain 2"/>
    <property type="match status" value="1"/>
</dbReference>
<comment type="caution">
    <text evidence="7">Lacks conserved residue(s) required for the propagation of feature annotation.</text>
</comment>
<feature type="binding site" evidence="7">
    <location>
        <begin position="246"/>
        <end position="252"/>
    </location>
    <ligand>
        <name>GTP</name>
        <dbReference type="ChEBI" id="CHEBI:37565"/>
    </ligand>
</feature>
<keyword evidence="2 7" id="KW-0819">tRNA processing</keyword>
<dbReference type="PROSITE" id="PS51709">
    <property type="entry name" value="G_TRME"/>
    <property type="match status" value="1"/>
</dbReference>
<dbReference type="GO" id="GO:0005737">
    <property type="term" value="C:cytoplasm"/>
    <property type="evidence" value="ECO:0007669"/>
    <property type="project" value="UniProtKB-SubCell"/>
</dbReference>
<dbReference type="SUPFAM" id="SSF52540">
    <property type="entry name" value="P-loop containing nucleoside triphosphate hydrolases"/>
    <property type="match status" value="1"/>
</dbReference>
<dbReference type="SUPFAM" id="SSF103025">
    <property type="entry name" value="Folate-binding domain"/>
    <property type="match status" value="1"/>
</dbReference>
<keyword evidence="3 7" id="KW-0547">Nucleotide-binding</keyword>
<evidence type="ECO:0000313" key="10">
    <source>
        <dbReference type="Proteomes" id="UP000321857"/>
    </source>
</evidence>
<protein>
    <recommendedName>
        <fullName evidence="7">tRNA modification GTPase MnmE</fullName>
        <ecNumber evidence="7">3.6.-.-</ecNumber>
    </recommendedName>
</protein>
<comment type="subunit">
    <text evidence="7">Homodimer. Heterotetramer of two MnmE and two MnmG subunits.</text>
</comment>
<comment type="subcellular location">
    <subcellularLocation>
        <location evidence="7">Cytoplasm</location>
    </subcellularLocation>
</comment>
<evidence type="ECO:0000259" key="8">
    <source>
        <dbReference type="PROSITE" id="PS51709"/>
    </source>
</evidence>
<feature type="binding site" evidence="7">
    <location>
        <position position="231"/>
    </location>
    <ligand>
        <name>Mg(2+)</name>
        <dbReference type="ChEBI" id="CHEBI:18420"/>
    </ligand>
</feature>
<dbReference type="RefSeq" id="WP_147493999.1">
    <property type="nucleotide sequence ID" value="NZ_CP041659.1"/>
</dbReference>
<dbReference type="Pfam" id="PF12631">
    <property type="entry name" value="MnmE_helical"/>
    <property type="match status" value="1"/>
</dbReference>
<dbReference type="InterPro" id="IPR006073">
    <property type="entry name" value="GTP-bd"/>
</dbReference>
<dbReference type="Pfam" id="PF10396">
    <property type="entry name" value="TrmE_N"/>
    <property type="match status" value="1"/>
</dbReference>
<feature type="binding site" evidence="7">
    <location>
        <position position="251"/>
    </location>
    <ligand>
        <name>K(+)</name>
        <dbReference type="ChEBI" id="CHEBI:29103"/>
    </ligand>
</feature>
<keyword evidence="4 7" id="KW-0378">Hydrolase</keyword>
<keyword evidence="6 7" id="KW-0342">GTP-binding</keyword>
<feature type="binding site" evidence="7">
    <location>
        <begin position="227"/>
        <end position="232"/>
    </location>
    <ligand>
        <name>GTP</name>
        <dbReference type="ChEBI" id="CHEBI:37565"/>
    </ligand>
</feature>
<evidence type="ECO:0000256" key="1">
    <source>
        <dbReference type="ARBA" id="ARBA00011043"/>
    </source>
</evidence>
<dbReference type="EMBL" id="CP041659">
    <property type="protein sequence ID" value="QDP19546.1"/>
    <property type="molecule type" value="Genomic_DNA"/>
</dbReference>
<dbReference type="InterPro" id="IPR005225">
    <property type="entry name" value="Small_GTP-bd"/>
</dbReference>
<feature type="binding site" evidence="7">
    <location>
        <position position="252"/>
    </location>
    <ligand>
        <name>Mg(2+)</name>
        <dbReference type="ChEBI" id="CHEBI:18420"/>
    </ligand>
</feature>
<keyword evidence="10" id="KW-1185">Reference proteome</keyword>
<dbReference type="SUPFAM" id="SSF116878">
    <property type="entry name" value="TrmE connector domain"/>
    <property type="match status" value="1"/>
</dbReference>
<proteinExistence type="inferred from homology"/>
<dbReference type="PANTHER" id="PTHR42714:SF2">
    <property type="entry name" value="TRNA MODIFICATION GTPASE GTPBP3, MITOCHONDRIAL"/>
    <property type="match status" value="1"/>
</dbReference>
<dbReference type="KEGG" id="sxa:FMM02_05960"/>
<comment type="function">
    <text evidence="7">Exhibits a very high intrinsic GTPase hydrolysis rate. Involved in the addition of a carboxymethylaminomethyl (cmnm) group at the wobble position (U34) of certain tRNAs, forming tRNA-cmnm(5)s(2)U34.</text>
</comment>
<dbReference type="NCBIfam" id="TIGR00231">
    <property type="entry name" value="small_GTP"/>
    <property type="match status" value="1"/>
</dbReference>
<evidence type="ECO:0000256" key="6">
    <source>
        <dbReference type="ARBA" id="ARBA00023134"/>
    </source>
</evidence>
<keyword evidence="7" id="KW-0479">Metal-binding</keyword>
<dbReference type="InterPro" id="IPR027417">
    <property type="entry name" value="P-loop_NTPase"/>
</dbReference>
<feature type="binding site" evidence="7">
    <location>
        <position position="24"/>
    </location>
    <ligand>
        <name>(6S)-5-formyl-5,6,7,8-tetrahydrofolate</name>
        <dbReference type="ChEBI" id="CHEBI:57457"/>
    </ligand>
</feature>
<evidence type="ECO:0000256" key="2">
    <source>
        <dbReference type="ARBA" id="ARBA00022694"/>
    </source>
</evidence>
<feature type="binding site" evidence="7">
    <location>
        <begin position="271"/>
        <end position="274"/>
    </location>
    <ligand>
        <name>GTP</name>
        <dbReference type="ChEBI" id="CHEBI:37565"/>
    </ligand>
</feature>
<dbReference type="HAMAP" id="MF_00379">
    <property type="entry name" value="GTPase_MnmE"/>
    <property type="match status" value="1"/>
</dbReference>
<keyword evidence="7" id="KW-0460">Magnesium</keyword>
<dbReference type="Pfam" id="PF01926">
    <property type="entry name" value="MMR_HSR1"/>
    <property type="match status" value="1"/>
</dbReference>
<dbReference type="GO" id="GO:0046872">
    <property type="term" value="F:metal ion binding"/>
    <property type="evidence" value="ECO:0007669"/>
    <property type="project" value="UniProtKB-KW"/>
</dbReference>
<dbReference type="InterPro" id="IPR004520">
    <property type="entry name" value="GTPase_MnmE"/>
</dbReference>
<gene>
    <name evidence="7 9" type="primary">mnmE</name>
    <name evidence="7" type="synonym">trmE</name>
    <name evidence="9" type="ORF">FMM02_05960</name>
</gene>
<dbReference type="CDD" id="cd04164">
    <property type="entry name" value="trmE"/>
    <property type="match status" value="1"/>
</dbReference>
<dbReference type="Gene3D" id="3.30.1360.120">
    <property type="entry name" value="Probable tRNA modification gtpase trme, domain 1"/>
    <property type="match status" value="1"/>
</dbReference>
<name>A0A516IRL1_9SPHN</name>
<dbReference type="AlphaFoldDB" id="A0A516IRL1"/>
<feature type="binding site" evidence="7">
    <location>
        <position position="246"/>
    </location>
    <ligand>
        <name>K(+)</name>
        <dbReference type="ChEBI" id="CHEBI:29103"/>
    </ligand>
</feature>
<dbReference type="PANTHER" id="PTHR42714">
    <property type="entry name" value="TRNA MODIFICATION GTPASE GTPBP3"/>
    <property type="match status" value="1"/>
</dbReference>
<comment type="similarity">
    <text evidence="1 7">Belongs to the TRAFAC class TrmE-Era-EngA-EngB-Septin-like GTPase superfamily. TrmE GTPase family.</text>
</comment>
<evidence type="ECO:0000256" key="7">
    <source>
        <dbReference type="HAMAP-Rule" id="MF_00379"/>
    </source>
</evidence>
<dbReference type="InterPro" id="IPR027368">
    <property type="entry name" value="MnmE_dom2"/>
</dbReference>
<dbReference type="InterPro" id="IPR018948">
    <property type="entry name" value="GTP-bd_TrmE_N"/>
</dbReference>